<feature type="region of interest" description="Disordered" evidence="1">
    <location>
        <begin position="643"/>
        <end position="726"/>
    </location>
</feature>
<keyword evidence="5" id="KW-1185">Reference proteome</keyword>
<dbReference type="InterPro" id="IPR041545">
    <property type="entry name" value="DUF5601"/>
</dbReference>
<dbReference type="Pfam" id="PF02845">
    <property type="entry name" value="CUE"/>
    <property type="match status" value="1"/>
</dbReference>
<dbReference type="EMBL" id="KN832973">
    <property type="protein sequence ID" value="KIM90409.1"/>
    <property type="molecule type" value="Genomic_DNA"/>
</dbReference>
<feature type="compositionally biased region" description="Pro residues" evidence="1">
    <location>
        <begin position="117"/>
        <end position="128"/>
    </location>
</feature>
<feature type="compositionally biased region" description="Low complexity" evidence="1">
    <location>
        <begin position="659"/>
        <end position="671"/>
    </location>
</feature>
<dbReference type="InParanoid" id="A0A0C3GFE9"/>
<protein>
    <recommendedName>
        <fullName evidence="6">VPS9 domain-containing protein</fullName>
    </recommendedName>
</protein>
<dbReference type="PANTHER" id="PTHR23101">
    <property type="entry name" value="RAB GDP/GTP EXCHANGE FACTOR"/>
    <property type="match status" value="1"/>
</dbReference>
<dbReference type="Proteomes" id="UP000054166">
    <property type="component" value="Unassembled WGS sequence"/>
</dbReference>
<dbReference type="SMART" id="SM00546">
    <property type="entry name" value="CUE"/>
    <property type="match status" value="1"/>
</dbReference>
<dbReference type="Gene3D" id="1.20.1050.80">
    <property type="entry name" value="VPS9 domain"/>
    <property type="match status" value="1"/>
</dbReference>
<evidence type="ECO:0000313" key="4">
    <source>
        <dbReference type="EMBL" id="KIM90409.1"/>
    </source>
</evidence>
<evidence type="ECO:0008006" key="6">
    <source>
        <dbReference type="Google" id="ProtNLM"/>
    </source>
</evidence>
<dbReference type="OrthoDB" id="300289at2759"/>
<feature type="compositionally biased region" description="Polar residues" evidence="1">
    <location>
        <begin position="1"/>
        <end position="20"/>
    </location>
</feature>
<feature type="region of interest" description="Disordered" evidence="1">
    <location>
        <begin position="221"/>
        <end position="244"/>
    </location>
</feature>
<evidence type="ECO:0000256" key="1">
    <source>
        <dbReference type="SAM" id="MobiDB-lite"/>
    </source>
</evidence>
<feature type="compositionally biased region" description="Polar residues" evidence="1">
    <location>
        <begin position="39"/>
        <end position="51"/>
    </location>
</feature>
<feature type="compositionally biased region" description="Basic and acidic residues" evidence="1">
    <location>
        <begin position="81"/>
        <end position="91"/>
    </location>
</feature>
<dbReference type="PANTHER" id="PTHR23101:SF25">
    <property type="entry name" value="GTPASE-ACTIVATING PROTEIN AND VPS9 DOMAIN-CONTAINING PROTEIN 1"/>
    <property type="match status" value="1"/>
</dbReference>
<dbReference type="FunCoup" id="A0A0C3GFE9">
    <property type="interactions" value="64"/>
</dbReference>
<dbReference type="InterPro" id="IPR003892">
    <property type="entry name" value="CUE"/>
</dbReference>
<dbReference type="Pfam" id="PF02204">
    <property type="entry name" value="VPS9"/>
    <property type="match status" value="1"/>
</dbReference>
<dbReference type="GO" id="GO:0005829">
    <property type="term" value="C:cytosol"/>
    <property type="evidence" value="ECO:0007669"/>
    <property type="project" value="TreeGrafter"/>
</dbReference>
<reference evidence="4 5" key="1">
    <citation type="submission" date="2014-04" db="EMBL/GenBank/DDBJ databases">
        <authorList>
            <consortium name="DOE Joint Genome Institute"/>
            <person name="Kuo A."/>
            <person name="Tarkka M."/>
            <person name="Buscot F."/>
            <person name="Kohler A."/>
            <person name="Nagy L.G."/>
            <person name="Floudas D."/>
            <person name="Copeland A."/>
            <person name="Barry K.W."/>
            <person name="Cichocki N."/>
            <person name="Veneault-Fourrey C."/>
            <person name="LaButti K."/>
            <person name="Lindquist E.A."/>
            <person name="Lipzen A."/>
            <person name="Lundell T."/>
            <person name="Morin E."/>
            <person name="Murat C."/>
            <person name="Sun H."/>
            <person name="Tunlid A."/>
            <person name="Henrissat B."/>
            <person name="Grigoriev I.V."/>
            <person name="Hibbett D.S."/>
            <person name="Martin F."/>
            <person name="Nordberg H.P."/>
            <person name="Cantor M.N."/>
            <person name="Hua S.X."/>
        </authorList>
    </citation>
    <scope>NUCLEOTIDE SEQUENCE [LARGE SCALE GENOMIC DNA]</scope>
    <source>
        <strain evidence="4 5">F 1598</strain>
    </source>
</reference>
<name>A0A0C3GFE9_PILCF</name>
<dbReference type="GO" id="GO:0030139">
    <property type="term" value="C:endocytic vesicle"/>
    <property type="evidence" value="ECO:0007669"/>
    <property type="project" value="TreeGrafter"/>
</dbReference>
<feature type="domain" description="CUE" evidence="2">
    <location>
        <begin position="745"/>
        <end position="788"/>
    </location>
</feature>
<dbReference type="GO" id="GO:0043130">
    <property type="term" value="F:ubiquitin binding"/>
    <property type="evidence" value="ECO:0007669"/>
    <property type="project" value="InterPro"/>
</dbReference>
<dbReference type="GO" id="GO:0005085">
    <property type="term" value="F:guanyl-nucleotide exchange factor activity"/>
    <property type="evidence" value="ECO:0007669"/>
    <property type="project" value="InterPro"/>
</dbReference>
<dbReference type="Pfam" id="PF18151">
    <property type="entry name" value="DUF5601"/>
    <property type="match status" value="1"/>
</dbReference>
<organism evidence="4 5">
    <name type="scientific">Piloderma croceum (strain F 1598)</name>
    <dbReference type="NCBI Taxonomy" id="765440"/>
    <lineage>
        <taxon>Eukaryota</taxon>
        <taxon>Fungi</taxon>
        <taxon>Dikarya</taxon>
        <taxon>Basidiomycota</taxon>
        <taxon>Agaricomycotina</taxon>
        <taxon>Agaricomycetes</taxon>
        <taxon>Agaricomycetidae</taxon>
        <taxon>Atheliales</taxon>
        <taxon>Atheliaceae</taxon>
        <taxon>Piloderma</taxon>
    </lineage>
</organism>
<feature type="compositionally biased region" description="Basic and acidic residues" evidence="1">
    <location>
        <begin position="235"/>
        <end position="244"/>
    </location>
</feature>
<dbReference type="InterPro" id="IPR003123">
    <property type="entry name" value="VPS9"/>
</dbReference>
<accession>A0A0C3GFE9</accession>
<dbReference type="InterPro" id="IPR045046">
    <property type="entry name" value="Vps9-like"/>
</dbReference>
<dbReference type="SUPFAM" id="SSF109993">
    <property type="entry name" value="VPS9 domain"/>
    <property type="match status" value="1"/>
</dbReference>
<evidence type="ECO:0000259" key="2">
    <source>
        <dbReference type="PROSITE" id="PS51140"/>
    </source>
</evidence>
<dbReference type="Gene3D" id="1.10.246.120">
    <property type="match status" value="1"/>
</dbReference>
<dbReference type="AlphaFoldDB" id="A0A0C3GFE9"/>
<feature type="compositionally biased region" description="Low complexity" evidence="1">
    <location>
        <begin position="532"/>
        <end position="546"/>
    </location>
</feature>
<evidence type="ECO:0000313" key="5">
    <source>
        <dbReference type="Proteomes" id="UP000054166"/>
    </source>
</evidence>
<dbReference type="Gene3D" id="1.10.8.10">
    <property type="entry name" value="DNA helicase RuvA subunit, C-terminal domain"/>
    <property type="match status" value="1"/>
</dbReference>
<reference evidence="5" key="2">
    <citation type="submission" date="2015-01" db="EMBL/GenBank/DDBJ databases">
        <title>Evolutionary Origins and Diversification of the Mycorrhizal Mutualists.</title>
        <authorList>
            <consortium name="DOE Joint Genome Institute"/>
            <consortium name="Mycorrhizal Genomics Consortium"/>
            <person name="Kohler A."/>
            <person name="Kuo A."/>
            <person name="Nagy L.G."/>
            <person name="Floudas D."/>
            <person name="Copeland A."/>
            <person name="Barry K.W."/>
            <person name="Cichocki N."/>
            <person name="Veneault-Fourrey C."/>
            <person name="LaButti K."/>
            <person name="Lindquist E.A."/>
            <person name="Lipzen A."/>
            <person name="Lundell T."/>
            <person name="Morin E."/>
            <person name="Murat C."/>
            <person name="Riley R."/>
            <person name="Ohm R."/>
            <person name="Sun H."/>
            <person name="Tunlid A."/>
            <person name="Henrissat B."/>
            <person name="Grigoriev I.V."/>
            <person name="Hibbett D.S."/>
            <person name="Martin F."/>
        </authorList>
    </citation>
    <scope>NUCLEOTIDE SEQUENCE [LARGE SCALE GENOMIC DNA]</scope>
    <source>
        <strain evidence="5">F 1598</strain>
    </source>
</reference>
<proteinExistence type="predicted"/>
<feature type="region of interest" description="Disordered" evidence="1">
    <location>
        <begin position="1"/>
        <end position="166"/>
    </location>
</feature>
<gene>
    <name evidence="4" type="ORF">PILCRDRAFT_84427</name>
</gene>
<evidence type="ECO:0000259" key="3">
    <source>
        <dbReference type="PROSITE" id="PS51205"/>
    </source>
</evidence>
<feature type="compositionally biased region" description="Polar residues" evidence="1">
    <location>
        <begin position="521"/>
        <end position="531"/>
    </location>
</feature>
<feature type="compositionally biased region" description="Low complexity" evidence="1">
    <location>
        <begin position="710"/>
        <end position="722"/>
    </location>
</feature>
<dbReference type="HOGENOM" id="CLU_007625_1_1_1"/>
<sequence length="790" mass="86534">MDTSSQPSANNVADSINNLSIPEPKLTPSSLAVPLTELNPWQDQPGTSSPLTKPMELHTSDLSTIDNPIYVLPDPASTPVPEHDRDAHAEEVLNEFDPLTDRGEQAAREAWASAESHPPPPQSTPVPQPDTSILDSVSPEPPPKDIPVLQTQPPSDPPVASGSNFPSLASLARSFSIPTIVRPRPTSIDVARAVPSPATLSSFSVQQDQQPHDPENSIAVIRSSTPEANGTDSPRPGRDQDKEPTFDFQKFLDQMKLKSADPVAKFLRSPGLRFLSNFAKRTFTVSDQIKIINDFLNFISARMRETDVWRNATDAEFDNAMEGMEKLVMNRLYEFTFTPQVSRMVPPRPVTADDLERDRVLSQRIALFGWIEEKHLDIPQGDGSKGFLMFAQQELVKINHYKAPRDKLICILNSCKVIFGLIRHLHKEEGADSFVPILIFVVLKANPEHLLSNVEFINRFRNPTKLQSEAGYYLSSLMGAVSFIETMDHTSLSDITQEEFENNVEDAIHALPHSEPVTPISAPTTPKSNTLSAAGAAPPAFSPNAGEESAQPLALPTPGQTLGEDARRLLQKTGDTISKPLTAIGRIFSEALEEAEGKLTNLRQDDVRQPQPQKHWADAEQVGQYAPQTPIGVGESGQQVGAYGAPLQTPYKPRVRRMPSPSSIQSSASMPFYPEDTPTRGTFSNQLGPSQSLTPMMPPQGMSPRIQALSHSESQSSSQHVSRTPTPALDLAGIQDQIDRAHDKALDAARETLVQIFPAVDNEVIEWVLEANQGDLGKSIEGLLEMNTDS</sequence>
<dbReference type="STRING" id="765440.A0A0C3GFE9"/>
<dbReference type="GO" id="GO:0031267">
    <property type="term" value="F:small GTPase binding"/>
    <property type="evidence" value="ECO:0007669"/>
    <property type="project" value="TreeGrafter"/>
</dbReference>
<feature type="compositionally biased region" description="Polar residues" evidence="1">
    <location>
        <begin position="222"/>
        <end position="232"/>
    </location>
</feature>
<dbReference type="SUPFAM" id="SSF46934">
    <property type="entry name" value="UBA-like"/>
    <property type="match status" value="1"/>
</dbReference>
<dbReference type="PROSITE" id="PS51205">
    <property type="entry name" value="VPS9"/>
    <property type="match status" value="1"/>
</dbReference>
<dbReference type="SMART" id="SM00167">
    <property type="entry name" value="VPS9"/>
    <property type="match status" value="1"/>
</dbReference>
<feature type="compositionally biased region" description="Polar residues" evidence="1">
    <location>
        <begin position="679"/>
        <end position="694"/>
    </location>
</feature>
<feature type="domain" description="VPS9" evidence="3">
    <location>
        <begin position="355"/>
        <end position="493"/>
    </location>
</feature>
<dbReference type="InterPro" id="IPR009060">
    <property type="entry name" value="UBA-like_sf"/>
</dbReference>
<dbReference type="PROSITE" id="PS51140">
    <property type="entry name" value="CUE"/>
    <property type="match status" value="1"/>
</dbReference>
<dbReference type="GO" id="GO:0016192">
    <property type="term" value="P:vesicle-mediated transport"/>
    <property type="evidence" value="ECO:0007669"/>
    <property type="project" value="InterPro"/>
</dbReference>
<dbReference type="CDD" id="cd14279">
    <property type="entry name" value="CUE"/>
    <property type="match status" value="1"/>
</dbReference>
<dbReference type="InterPro" id="IPR037191">
    <property type="entry name" value="VPS9_dom_sf"/>
</dbReference>
<feature type="region of interest" description="Disordered" evidence="1">
    <location>
        <begin position="514"/>
        <end position="561"/>
    </location>
</feature>